<sequence length="67" mass="7514">VAKDLALDLPALQDRGVRVTLEGKGQYFALDIKTGHLYVNERIDREQLCGRKADCVIKSEILLKGQM</sequence>
<evidence type="ECO:0000313" key="4">
    <source>
        <dbReference type="Proteomes" id="UP000578766"/>
    </source>
</evidence>
<gene>
    <name evidence="3" type="primary">Pcdhga2</name>
    <name evidence="3" type="ORF">CEPGRY_R15871</name>
</gene>
<keyword evidence="4" id="KW-1185">Reference proteome</keyword>
<evidence type="ECO:0000313" key="3">
    <source>
        <dbReference type="EMBL" id="NXV24566.1"/>
    </source>
</evidence>
<comment type="caution">
    <text evidence="3">The sequence shown here is derived from an EMBL/GenBank/DDBJ whole genome shotgun (WGS) entry which is preliminary data.</text>
</comment>
<proteinExistence type="predicted"/>
<dbReference type="InterPro" id="IPR013164">
    <property type="entry name" value="Cadherin_N"/>
</dbReference>
<evidence type="ECO:0000256" key="1">
    <source>
        <dbReference type="ARBA" id="ARBA00023180"/>
    </source>
</evidence>
<dbReference type="AlphaFoldDB" id="A0A7L3S8S5"/>
<name>A0A7L3S8S5_CEPGR</name>
<feature type="domain" description="Cadherin N-terminal" evidence="2">
    <location>
        <begin position="1"/>
        <end position="64"/>
    </location>
</feature>
<keyword evidence="1" id="KW-0325">Glycoprotein</keyword>
<evidence type="ECO:0000259" key="2">
    <source>
        <dbReference type="Pfam" id="PF08266"/>
    </source>
</evidence>
<dbReference type="Pfam" id="PF08266">
    <property type="entry name" value="Cadherin_2"/>
    <property type="match status" value="1"/>
</dbReference>
<reference evidence="3 4" key="1">
    <citation type="submission" date="2019-09" db="EMBL/GenBank/DDBJ databases">
        <title>Bird 10,000 Genomes (B10K) Project - Family phase.</title>
        <authorList>
            <person name="Zhang G."/>
        </authorList>
    </citation>
    <scope>NUCLEOTIDE SEQUENCE [LARGE SCALE GENOMIC DNA]</scope>
    <source>
        <strain evidence="3">OUT-0020</strain>
        <tissue evidence="3">Liver</tissue>
    </source>
</reference>
<dbReference type="Proteomes" id="UP000578766">
    <property type="component" value="Unassembled WGS sequence"/>
</dbReference>
<feature type="non-terminal residue" evidence="3">
    <location>
        <position position="67"/>
    </location>
</feature>
<dbReference type="Gene3D" id="2.60.40.60">
    <property type="entry name" value="Cadherins"/>
    <property type="match status" value="1"/>
</dbReference>
<dbReference type="EMBL" id="VZUD01001857">
    <property type="protein sequence ID" value="NXV24566.1"/>
    <property type="molecule type" value="Genomic_DNA"/>
</dbReference>
<protein>
    <submittedName>
        <fullName evidence="3">PCDG2 protein</fullName>
    </submittedName>
</protein>
<feature type="non-terminal residue" evidence="3">
    <location>
        <position position="1"/>
    </location>
</feature>
<accession>A0A7L3S8S5</accession>
<organism evidence="3 4">
    <name type="scientific">Cepphus grylle</name>
    <name type="common">Black guillemot</name>
    <name type="synonym">Alca grylle</name>
    <dbReference type="NCBI Taxonomy" id="28697"/>
    <lineage>
        <taxon>Eukaryota</taxon>
        <taxon>Metazoa</taxon>
        <taxon>Chordata</taxon>
        <taxon>Craniata</taxon>
        <taxon>Vertebrata</taxon>
        <taxon>Euteleostomi</taxon>
        <taxon>Archelosauria</taxon>
        <taxon>Archosauria</taxon>
        <taxon>Dinosauria</taxon>
        <taxon>Saurischia</taxon>
        <taxon>Theropoda</taxon>
        <taxon>Coelurosauria</taxon>
        <taxon>Aves</taxon>
        <taxon>Neognathae</taxon>
        <taxon>Neoaves</taxon>
        <taxon>Charadriiformes</taxon>
        <taxon>Alcidae</taxon>
        <taxon>Cepphus</taxon>
    </lineage>
</organism>